<keyword evidence="2" id="KW-0540">Nuclease</keyword>
<evidence type="ECO:0000259" key="1">
    <source>
        <dbReference type="Pfam" id="PF13392"/>
    </source>
</evidence>
<organism evidence="2 3">
    <name type="scientific">Acinetobacter phage VB_ApiP_XC38</name>
    <dbReference type="NCBI Taxonomy" id="2655002"/>
    <lineage>
        <taxon>Viruses</taxon>
        <taxon>Duplodnaviria</taxon>
        <taxon>Heunggongvirae</taxon>
        <taxon>Uroviricota</taxon>
        <taxon>Caudoviricetes</taxon>
        <taxon>Schitoviridae</taxon>
        <taxon>Exceevirus</taxon>
        <taxon>Exceevirus Xc38</taxon>
    </lineage>
</organism>
<evidence type="ECO:0000313" key="2">
    <source>
        <dbReference type="EMBL" id="QFR59710.1"/>
    </source>
</evidence>
<dbReference type="Proteomes" id="UP000326537">
    <property type="component" value="Segment"/>
</dbReference>
<evidence type="ECO:0000313" key="3">
    <source>
        <dbReference type="Proteomes" id="UP000326537"/>
    </source>
</evidence>
<keyword evidence="2" id="KW-0255">Endonuclease</keyword>
<dbReference type="GO" id="GO:0004519">
    <property type="term" value="F:endonuclease activity"/>
    <property type="evidence" value="ECO:0007669"/>
    <property type="project" value="UniProtKB-KW"/>
</dbReference>
<gene>
    <name evidence="2" type="ORF">VBApiPXC38_23</name>
</gene>
<proteinExistence type="predicted"/>
<dbReference type="InterPro" id="IPR003615">
    <property type="entry name" value="HNH_nuc"/>
</dbReference>
<dbReference type="Pfam" id="PF13392">
    <property type="entry name" value="HNH_3"/>
    <property type="match status" value="1"/>
</dbReference>
<dbReference type="SUPFAM" id="SSF54060">
    <property type="entry name" value="His-Me finger endonucleases"/>
    <property type="match status" value="1"/>
</dbReference>
<sequence>MIFTKKSKDELTQELLAKVLKYDDLSGHLTWLGNQHSKSVVPGSRAGCVIKRTGYRQVSLFGKSYAEHRLIWFIKTGKWPTGEVDHIDQNRSNNSWTNLREVTKAENARNRSRRPDTKVGEHGIWYNERTGKYVAEITLNGKKVYQKSFDDPDKAVEERKAKSLELGFHENHGSIK</sequence>
<dbReference type="Gene3D" id="3.90.75.20">
    <property type="match status" value="1"/>
</dbReference>
<reference evidence="2 3" key="1">
    <citation type="submission" date="2019-09" db="EMBL/GenBank/DDBJ databases">
        <title>The characteristics and genome analysis of VB_ApiP_XC38, a novel N4-like phage Infecting Acinetobacter pittii.</title>
        <authorList>
            <person name="Cheng M."/>
        </authorList>
    </citation>
    <scope>NUCLEOTIDE SEQUENCE [LARGE SCALE GENOMIC DNA]</scope>
</reference>
<feature type="domain" description="HNH nuclease" evidence="1">
    <location>
        <begin position="66"/>
        <end position="109"/>
    </location>
</feature>
<keyword evidence="2" id="KW-0378">Hydrolase</keyword>
<dbReference type="InterPro" id="IPR044925">
    <property type="entry name" value="His-Me_finger_sf"/>
</dbReference>
<keyword evidence="3" id="KW-1185">Reference proteome</keyword>
<dbReference type="EMBL" id="MN508356">
    <property type="protein sequence ID" value="QFR59710.1"/>
    <property type="molecule type" value="Genomic_DNA"/>
</dbReference>
<accession>A0A5P8PR00</accession>
<protein>
    <submittedName>
        <fullName evidence="2">Putative HNH endonuclease</fullName>
    </submittedName>
</protein>
<name>A0A5P8PR00_9CAUD</name>